<keyword evidence="3" id="KW-1185">Reference proteome</keyword>
<dbReference type="InterPro" id="IPR036812">
    <property type="entry name" value="NAD(P)_OxRdtase_dom_sf"/>
</dbReference>
<dbReference type="PANTHER" id="PTHR42686:SF1">
    <property type="entry name" value="GH17980P-RELATED"/>
    <property type="match status" value="1"/>
</dbReference>
<dbReference type="GO" id="GO:0016491">
    <property type="term" value="F:oxidoreductase activity"/>
    <property type="evidence" value="ECO:0007669"/>
    <property type="project" value="InterPro"/>
</dbReference>
<dbReference type="Gene3D" id="3.20.20.100">
    <property type="entry name" value="NADP-dependent oxidoreductase domain"/>
    <property type="match status" value="1"/>
</dbReference>
<dbReference type="Pfam" id="PF00248">
    <property type="entry name" value="Aldo_ket_red"/>
    <property type="match status" value="1"/>
</dbReference>
<protein>
    <submittedName>
        <fullName evidence="2">Aldo/keto reductase</fullName>
    </submittedName>
</protein>
<feature type="domain" description="NADP-dependent oxidoreductase" evidence="1">
    <location>
        <begin position="15"/>
        <end position="303"/>
    </location>
</feature>
<organism evidence="2 3">
    <name type="scientific">Stappia sediminis</name>
    <dbReference type="NCBI Taxonomy" id="2692190"/>
    <lineage>
        <taxon>Bacteria</taxon>
        <taxon>Pseudomonadati</taxon>
        <taxon>Pseudomonadota</taxon>
        <taxon>Alphaproteobacteria</taxon>
        <taxon>Hyphomicrobiales</taxon>
        <taxon>Stappiaceae</taxon>
        <taxon>Stappia</taxon>
    </lineage>
</organism>
<dbReference type="AlphaFoldDB" id="A0A7X3LRY6"/>
<evidence type="ECO:0000259" key="1">
    <source>
        <dbReference type="Pfam" id="PF00248"/>
    </source>
</evidence>
<dbReference type="Proteomes" id="UP000433101">
    <property type="component" value="Unassembled WGS sequence"/>
</dbReference>
<reference evidence="2 3" key="1">
    <citation type="submission" date="2019-12" db="EMBL/GenBank/DDBJ databases">
        <authorList>
            <person name="Li M."/>
        </authorList>
    </citation>
    <scope>NUCLEOTIDE SEQUENCE [LARGE SCALE GENOMIC DNA]</scope>
    <source>
        <strain evidence="2 3">GBMRC 2046</strain>
    </source>
</reference>
<dbReference type="InterPro" id="IPR020471">
    <property type="entry name" value="AKR"/>
</dbReference>
<gene>
    <name evidence="2" type="ORF">GR183_03700</name>
</gene>
<dbReference type="GO" id="GO:0005829">
    <property type="term" value="C:cytosol"/>
    <property type="evidence" value="ECO:0007669"/>
    <property type="project" value="TreeGrafter"/>
</dbReference>
<comment type="caution">
    <text evidence="2">The sequence shown here is derived from an EMBL/GenBank/DDBJ whole genome shotgun (WGS) entry which is preliminary data.</text>
</comment>
<dbReference type="InterPro" id="IPR023210">
    <property type="entry name" value="NADP_OxRdtase_dom"/>
</dbReference>
<dbReference type="CDD" id="cd19090">
    <property type="entry name" value="AKR_AKR15A-like"/>
    <property type="match status" value="1"/>
</dbReference>
<name>A0A7X3LRY6_9HYPH</name>
<accession>A0A7X3LRY6</accession>
<sequence>MIRRDVGNTGIQVTELSFGTSALGSMPDTYGYEVTEEGARETLQMVFAGPVNMLDSSRNYGFGRSEERIGAVIREMGGLPEGFVISTKLDRDMETGRFDAARARRSLEESLEALSLESVQILHLHDPEHSADLDGITRRGGALDELFRIKEEGLARAVGLAMGRIDMMFPLLKDWPFDVLINHNRYTVLNRSADEMFSWAHEAGMAIINAAPFAGGILAKGSAQTNRVAYQETEDEGLAPVREFEAICTRWNVAPGAAALQFSMRDPRITSTLVGVSRPQSIERNLRWASVAISPEFWDALKDLPYSMEDPEANRVYRPG</sequence>
<evidence type="ECO:0000313" key="3">
    <source>
        <dbReference type="Proteomes" id="UP000433101"/>
    </source>
</evidence>
<dbReference type="RefSeq" id="WP_160774267.1">
    <property type="nucleotide sequence ID" value="NZ_WUMV01000002.1"/>
</dbReference>
<dbReference type="SUPFAM" id="SSF51430">
    <property type="entry name" value="NAD(P)-linked oxidoreductase"/>
    <property type="match status" value="1"/>
</dbReference>
<evidence type="ECO:0000313" key="2">
    <source>
        <dbReference type="EMBL" id="MXN63999.1"/>
    </source>
</evidence>
<dbReference type="EMBL" id="WUMV01000002">
    <property type="protein sequence ID" value="MXN63999.1"/>
    <property type="molecule type" value="Genomic_DNA"/>
</dbReference>
<proteinExistence type="predicted"/>
<dbReference type="PANTHER" id="PTHR42686">
    <property type="entry name" value="GH17980P-RELATED"/>
    <property type="match status" value="1"/>
</dbReference>